<sequence>MADEEAEQDRSPENRITETIRELRQRLQELQEVVVREGNDSPQTCYAEVLASLTATQQPVCPPHKF</sequence>
<dbReference type="AlphaFoldDB" id="A0A3Q3GKW0"/>
<reference evidence="2" key="1">
    <citation type="submission" date="2025-08" db="UniProtKB">
        <authorList>
            <consortium name="Ensembl"/>
        </authorList>
    </citation>
    <scope>IDENTIFICATION</scope>
</reference>
<name>A0A3Q3GKW0_9LABR</name>
<evidence type="ECO:0000313" key="3">
    <source>
        <dbReference type="Proteomes" id="UP000261660"/>
    </source>
</evidence>
<accession>A0A3Q3GKW0</accession>
<dbReference type="Proteomes" id="UP000261660">
    <property type="component" value="Unplaced"/>
</dbReference>
<keyword evidence="3" id="KW-1185">Reference proteome</keyword>
<proteinExistence type="predicted"/>
<protein>
    <submittedName>
        <fullName evidence="2">Uncharacterized protein</fullName>
    </submittedName>
</protein>
<dbReference type="InParanoid" id="A0A3Q3GKW0"/>
<feature type="coiled-coil region" evidence="1">
    <location>
        <begin position="13"/>
        <end position="40"/>
    </location>
</feature>
<dbReference type="Ensembl" id="ENSLBET00000035437.1">
    <property type="protein sequence ID" value="ENSLBEP00000033961.1"/>
    <property type="gene ID" value="ENSLBEG00000025569.1"/>
</dbReference>
<evidence type="ECO:0000256" key="1">
    <source>
        <dbReference type="SAM" id="Coils"/>
    </source>
</evidence>
<dbReference type="GeneTree" id="ENSGT00940000179970"/>
<keyword evidence="1" id="KW-0175">Coiled coil</keyword>
<reference evidence="2" key="2">
    <citation type="submission" date="2025-09" db="UniProtKB">
        <authorList>
            <consortium name="Ensembl"/>
        </authorList>
    </citation>
    <scope>IDENTIFICATION</scope>
</reference>
<evidence type="ECO:0000313" key="2">
    <source>
        <dbReference type="Ensembl" id="ENSLBEP00000033961.1"/>
    </source>
</evidence>
<organism evidence="2 3">
    <name type="scientific">Labrus bergylta</name>
    <name type="common">ballan wrasse</name>
    <dbReference type="NCBI Taxonomy" id="56723"/>
    <lineage>
        <taxon>Eukaryota</taxon>
        <taxon>Metazoa</taxon>
        <taxon>Chordata</taxon>
        <taxon>Craniata</taxon>
        <taxon>Vertebrata</taxon>
        <taxon>Euteleostomi</taxon>
        <taxon>Actinopterygii</taxon>
        <taxon>Neopterygii</taxon>
        <taxon>Teleostei</taxon>
        <taxon>Neoteleostei</taxon>
        <taxon>Acanthomorphata</taxon>
        <taxon>Eupercaria</taxon>
        <taxon>Labriformes</taxon>
        <taxon>Labridae</taxon>
        <taxon>Labrus</taxon>
    </lineage>
</organism>